<dbReference type="GO" id="GO:0006355">
    <property type="term" value="P:regulation of DNA-templated transcription"/>
    <property type="evidence" value="ECO:0007669"/>
    <property type="project" value="InterPro"/>
</dbReference>
<evidence type="ECO:0000313" key="7">
    <source>
        <dbReference type="EMBL" id="OWK36737.1"/>
    </source>
</evidence>
<gene>
    <name evidence="7" type="ORF">FRUB_09300</name>
</gene>
<name>A0A225DKR0_9BACT</name>
<comment type="caution">
    <text evidence="7">The sequence shown here is derived from an EMBL/GenBank/DDBJ whole genome shotgun (WGS) entry which is preliminary data.</text>
</comment>
<evidence type="ECO:0000256" key="3">
    <source>
        <dbReference type="PROSITE-ProRule" id="PRU00339"/>
    </source>
</evidence>
<dbReference type="Proteomes" id="UP000214646">
    <property type="component" value="Unassembled WGS sequence"/>
</dbReference>
<dbReference type="Pfam" id="PF14559">
    <property type="entry name" value="TPR_19"/>
    <property type="match status" value="1"/>
</dbReference>
<dbReference type="Gene3D" id="1.25.40.10">
    <property type="entry name" value="Tetratricopeptide repeat domain"/>
    <property type="match status" value="7"/>
</dbReference>
<feature type="chain" id="PRO_5012466005" evidence="5">
    <location>
        <begin position="27"/>
        <end position="1292"/>
    </location>
</feature>
<feature type="repeat" description="TPR" evidence="3">
    <location>
        <begin position="999"/>
        <end position="1032"/>
    </location>
</feature>
<organism evidence="7 8">
    <name type="scientific">Fimbriiglobus ruber</name>
    <dbReference type="NCBI Taxonomy" id="1908690"/>
    <lineage>
        <taxon>Bacteria</taxon>
        <taxon>Pseudomonadati</taxon>
        <taxon>Planctomycetota</taxon>
        <taxon>Planctomycetia</taxon>
        <taxon>Gemmatales</taxon>
        <taxon>Gemmataceae</taxon>
        <taxon>Fimbriiglobus</taxon>
    </lineage>
</organism>
<feature type="signal peptide" evidence="5">
    <location>
        <begin position="1"/>
        <end position="26"/>
    </location>
</feature>
<protein>
    <submittedName>
        <fullName evidence="7">TPR-domain containing protein</fullName>
    </submittedName>
</protein>
<dbReference type="InterPro" id="IPR019734">
    <property type="entry name" value="TPR_rpt"/>
</dbReference>
<feature type="coiled-coil region" evidence="4">
    <location>
        <begin position="536"/>
        <end position="570"/>
    </location>
</feature>
<dbReference type="Pfam" id="PF13432">
    <property type="entry name" value="TPR_16"/>
    <property type="match status" value="3"/>
</dbReference>
<evidence type="ECO:0000313" key="8">
    <source>
        <dbReference type="Proteomes" id="UP000214646"/>
    </source>
</evidence>
<evidence type="ECO:0000259" key="6">
    <source>
        <dbReference type="Pfam" id="PF09976"/>
    </source>
</evidence>
<keyword evidence="2 3" id="KW-0802">TPR repeat</keyword>
<reference evidence="8" key="1">
    <citation type="submission" date="2017-06" db="EMBL/GenBank/DDBJ databases">
        <title>Genome analysis of Fimbriiglobus ruber SP5, the first member of the order Planctomycetales with confirmed chitinolytic capability.</title>
        <authorList>
            <person name="Ravin N.V."/>
            <person name="Rakitin A.L."/>
            <person name="Ivanova A.A."/>
            <person name="Beletsky A.V."/>
            <person name="Kulichevskaya I.S."/>
            <person name="Mardanov A.V."/>
            <person name="Dedysh S.N."/>
        </authorList>
    </citation>
    <scope>NUCLEOTIDE SEQUENCE [LARGE SCALE GENOMIC DNA]</scope>
    <source>
        <strain evidence="8">SP5</strain>
    </source>
</reference>
<dbReference type="SMART" id="SM00028">
    <property type="entry name" value="TPR"/>
    <property type="match status" value="6"/>
</dbReference>
<keyword evidence="5" id="KW-0732">Signal</keyword>
<accession>A0A225DKR0</accession>
<dbReference type="InterPro" id="IPR011990">
    <property type="entry name" value="TPR-like_helical_dom_sf"/>
</dbReference>
<dbReference type="Pfam" id="PF13174">
    <property type="entry name" value="TPR_6"/>
    <property type="match status" value="2"/>
</dbReference>
<keyword evidence="1" id="KW-0677">Repeat</keyword>
<dbReference type="SUPFAM" id="SSF48452">
    <property type="entry name" value="TPR-like"/>
    <property type="match status" value="6"/>
</dbReference>
<keyword evidence="8" id="KW-1185">Reference proteome</keyword>
<evidence type="ECO:0000256" key="5">
    <source>
        <dbReference type="SAM" id="SignalP"/>
    </source>
</evidence>
<dbReference type="RefSeq" id="WP_088259702.1">
    <property type="nucleotide sequence ID" value="NZ_NIDE01000017.1"/>
</dbReference>
<dbReference type="GO" id="GO:0006368">
    <property type="term" value="P:transcription elongation by RNA polymerase II"/>
    <property type="evidence" value="ECO:0007669"/>
    <property type="project" value="TreeGrafter"/>
</dbReference>
<dbReference type="GO" id="GO:0000993">
    <property type="term" value="F:RNA polymerase II complex binding"/>
    <property type="evidence" value="ECO:0007669"/>
    <property type="project" value="TreeGrafter"/>
</dbReference>
<evidence type="ECO:0000256" key="1">
    <source>
        <dbReference type="ARBA" id="ARBA00022737"/>
    </source>
</evidence>
<dbReference type="PANTHER" id="PTHR14027:SF2">
    <property type="entry name" value="RNA POLYMERASE-ASSOCIATED PROTEIN CTR9 HOMOLOG"/>
    <property type="match status" value="1"/>
</dbReference>
<dbReference type="Pfam" id="PF09976">
    <property type="entry name" value="TPR_21"/>
    <property type="match status" value="1"/>
</dbReference>
<dbReference type="PROSITE" id="PS50005">
    <property type="entry name" value="TPR"/>
    <property type="match status" value="1"/>
</dbReference>
<feature type="domain" description="Ancillary SecYEG translocon subunit/Cell division coordinator CpoB TPR" evidence="6">
    <location>
        <begin position="688"/>
        <end position="781"/>
    </location>
</feature>
<dbReference type="PANTHER" id="PTHR14027">
    <property type="entry name" value="RNA POLYMERASE-ASSOCIATED PROTEIN CTR9"/>
    <property type="match status" value="1"/>
</dbReference>
<proteinExistence type="predicted"/>
<dbReference type="InterPro" id="IPR031101">
    <property type="entry name" value="Ctr9"/>
</dbReference>
<evidence type="ECO:0000256" key="2">
    <source>
        <dbReference type="ARBA" id="ARBA00022803"/>
    </source>
</evidence>
<dbReference type="InterPro" id="IPR018704">
    <property type="entry name" value="SecYEG/CpoB_TPR"/>
</dbReference>
<evidence type="ECO:0000256" key="4">
    <source>
        <dbReference type="SAM" id="Coils"/>
    </source>
</evidence>
<dbReference type="OrthoDB" id="9757961at2"/>
<keyword evidence="4" id="KW-0175">Coiled coil</keyword>
<dbReference type="EMBL" id="NIDE01000017">
    <property type="protein sequence ID" value="OWK36737.1"/>
    <property type="molecule type" value="Genomic_DNA"/>
</dbReference>
<sequence>MTPPPRLRSASLAAFFLALVTGSVVAQQPMSPEQQAEVILTAARKGYNEGNLPFARDRFQEIVQKFANTSHANPARFGLAVCLINSPEQDFAKAAEILNGPANDGGFVDRAQAAYELGVCHRALGLKELERGIQAPNEAQQRKKTADEKFTHAAQAFANARDAFAGKKDDEKSARARCDVAEMEIRVGRVKEARNTCEPFVKDAALAKNKSRPLGLYYHGLACFQDKDYTAAGRSLNQVAPFTDPAFGTHARYLVARVLQMSGETAEAAVNYEAVLADYEKAKKDAAQALGQPDKFKNNPFEKARLEALAKGPVPEYVSGAVFHAAELGYEAGRFADALPKFQGFAKDFPTSPLQPDAQLRAGFCLVQVKQFDEAAKLLQPLVDKTPRLADQAQFWLGKAQVGLAQTADPTNPADRDNKLKAALDSLRKAAEKANQMAASDPDAKSRRHEILFDLADAVQLAKQYKEAAQIYEQLWNEQTALPARREEVLQRLTASLGAAGEFDRSNQRCDEYRKAYPQGVLTPAVAFRSAENSFARAVELAKANDKNRAAELKQKYDEAAGKFKEIVDKYPEFERVSFARFGIGVCLAQTGNLEEAVKAFDAIPGPDRSGDIATAAYLLADCLIRQAPAKADDALAENQMREKLSAAADLLQGFVAANPKAPEAPAALLKLGYCTKRLGATLADQNERNQTLNKAREVYEKLAKEYPKDPLAAQGTLELAKVRALAGDIGGAQNDLRQFSQNEALRQSPVAPLAALHLATLFRQQNNPAEAVKVLAEARQRYEGDLAKDPERAEWVGLLRYHHAVAVFETGKLAEARPLFEEVAKQSPGKPIAAEAFLRAAQCRIAEGKKLLEEGNQAKAQAGNDNNKKNAAEQKLQQGRQAINEAADHLLKRAEDLRGTLPTLEARSRMYYDAAWAWRAAAESELVNVREQVQKQMQYRLFEDAVRQLPPGAPQPKPEQFPLPEVPRAKIPLIGFENQSYYAYKRMIEEFPDSAATIDARFELAELKAERGENAEAAKLLKEALDKEPTDRPATPDTIERVRLRLGASLFAIKDYPASAAQFEAVAANPKTPYIAQALYRAGESLYAAGEFAKAAEKLVVFRDKGEFHNRDGLSDRALLRLGDSLAGAKQWDAARQSFETLIQRFGAGNAFAAEARYGIAGTLQNQSKYDEAVASYQQVIAATQAEIAAKAQLQVGQCRLAQKKYADAAAAFLTVPYTYDYPELAAAALLEAARAFAEDGKKDQAEKVLAKLIKDHPASSEWVKAAKERLEKLKSETSGAPKSPDAQPKK</sequence>